<name>A0A371DSI4_9APHY</name>
<sequence length="181" mass="19479">MHAESSDLTTTIFVSNLHCGSCVQTIQDALSSLSPPPSSVDVSIVTQSVTVQHPRALSPETLKATIDEAGYDILATPTTEGPFNANPQLSWPARVSHIVLPRQKRHLDNCAQCRAERAALPNASEESACGDTVSLPSCFPASDAPLMRTSCRTPHANPSRSMRMTRRSDLVNPMCPRCLIG</sequence>
<feature type="domain" description="HMA" evidence="2">
    <location>
        <begin position="8"/>
        <end position="74"/>
    </location>
</feature>
<keyword evidence="4" id="KW-1185">Reference proteome</keyword>
<gene>
    <name evidence="3" type="ORF">OH76DRAFT_1339364</name>
</gene>
<keyword evidence="1" id="KW-0479">Metal-binding</keyword>
<dbReference type="EMBL" id="KZ857382">
    <property type="protein sequence ID" value="RDX55464.1"/>
    <property type="molecule type" value="Genomic_DNA"/>
</dbReference>
<evidence type="ECO:0000313" key="4">
    <source>
        <dbReference type="Proteomes" id="UP000256964"/>
    </source>
</evidence>
<dbReference type="OrthoDB" id="3784695at2759"/>
<dbReference type="Pfam" id="PF00403">
    <property type="entry name" value="HMA"/>
    <property type="match status" value="1"/>
</dbReference>
<dbReference type="InterPro" id="IPR017969">
    <property type="entry name" value="Heavy-metal-associated_CS"/>
</dbReference>
<dbReference type="InterPro" id="IPR006121">
    <property type="entry name" value="HMA_dom"/>
</dbReference>
<dbReference type="Proteomes" id="UP000256964">
    <property type="component" value="Unassembled WGS sequence"/>
</dbReference>
<dbReference type="GO" id="GO:0046872">
    <property type="term" value="F:metal ion binding"/>
    <property type="evidence" value="ECO:0007669"/>
    <property type="project" value="UniProtKB-KW"/>
</dbReference>
<proteinExistence type="predicted"/>
<dbReference type="InterPro" id="IPR036163">
    <property type="entry name" value="HMA_dom_sf"/>
</dbReference>
<accession>A0A371DSI4</accession>
<dbReference type="STRING" id="139420.A0A371DSI4"/>
<organism evidence="3 4">
    <name type="scientific">Lentinus brumalis</name>
    <dbReference type="NCBI Taxonomy" id="2498619"/>
    <lineage>
        <taxon>Eukaryota</taxon>
        <taxon>Fungi</taxon>
        <taxon>Dikarya</taxon>
        <taxon>Basidiomycota</taxon>
        <taxon>Agaricomycotina</taxon>
        <taxon>Agaricomycetes</taxon>
        <taxon>Polyporales</taxon>
        <taxon>Polyporaceae</taxon>
        <taxon>Lentinus</taxon>
    </lineage>
</organism>
<dbReference type="SUPFAM" id="SSF55008">
    <property type="entry name" value="HMA, heavy metal-associated domain"/>
    <property type="match status" value="1"/>
</dbReference>
<evidence type="ECO:0000259" key="2">
    <source>
        <dbReference type="PROSITE" id="PS50846"/>
    </source>
</evidence>
<dbReference type="PROSITE" id="PS50846">
    <property type="entry name" value="HMA_2"/>
    <property type="match status" value="1"/>
</dbReference>
<reference evidence="3 4" key="1">
    <citation type="journal article" date="2018" name="Biotechnol. Biofuels">
        <title>Integrative visual omics of the white-rot fungus Polyporus brumalis exposes the biotechnological potential of its oxidative enzymes for delignifying raw plant biomass.</title>
        <authorList>
            <person name="Miyauchi S."/>
            <person name="Rancon A."/>
            <person name="Drula E."/>
            <person name="Hage H."/>
            <person name="Chaduli D."/>
            <person name="Favel A."/>
            <person name="Grisel S."/>
            <person name="Henrissat B."/>
            <person name="Herpoel-Gimbert I."/>
            <person name="Ruiz-Duenas F.J."/>
            <person name="Chevret D."/>
            <person name="Hainaut M."/>
            <person name="Lin J."/>
            <person name="Wang M."/>
            <person name="Pangilinan J."/>
            <person name="Lipzen A."/>
            <person name="Lesage-Meessen L."/>
            <person name="Navarro D."/>
            <person name="Riley R."/>
            <person name="Grigoriev I.V."/>
            <person name="Zhou S."/>
            <person name="Raouche S."/>
            <person name="Rosso M.N."/>
        </authorList>
    </citation>
    <scope>NUCLEOTIDE SEQUENCE [LARGE SCALE GENOMIC DNA]</scope>
    <source>
        <strain evidence="3 4">BRFM 1820</strain>
    </source>
</reference>
<evidence type="ECO:0000256" key="1">
    <source>
        <dbReference type="ARBA" id="ARBA00022723"/>
    </source>
</evidence>
<dbReference type="AlphaFoldDB" id="A0A371DSI4"/>
<dbReference type="Gene3D" id="3.30.70.100">
    <property type="match status" value="1"/>
</dbReference>
<evidence type="ECO:0000313" key="3">
    <source>
        <dbReference type="EMBL" id="RDX55464.1"/>
    </source>
</evidence>
<dbReference type="CDD" id="cd00371">
    <property type="entry name" value="HMA"/>
    <property type="match status" value="1"/>
</dbReference>
<protein>
    <recommendedName>
        <fullName evidence="2">HMA domain-containing protein</fullName>
    </recommendedName>
</protein>
<dbReference type="PROSITE" id="PS01047">
    <property type="entry name" value="HMA_1"/>
    <property type="match status" value="1"/>
</dbReference>